<comment type="function">
    <text evidence="7">Binds to the 23S rRNA.</text>
</comment>
<dbReference type="Gene3D" id="3.40.5.10">
    <property type="entry name" value="Ribosomal protein L9, N-terminal domain"/>
    <property type="match status" value="1"/>
</dbReference>
<evidence type="ECO:0000256" key="8">
    <source>
        <dbReference type="SAM" id="Coils"/>
    </source>
</evidence>
<keyword evidence="2 7" id="KW-0699">rRNA-binding</keyword>
<dbReference type="InterPro" id="IPR036935">
    <property type="entry name" value="Ribosomal_bL9_N_sf"/>
</dbReference>
<keyword evidence="11" id="KW-1185">Reference proteome</keyword>
<dbReference type="InterPro" id="IPR020594">
    <property type="entry name" value="Ribosomal_bL9_bac/chp"/>
</dbReference>
<dbReference type="RefSeq" id="WP_021750268.1">
    <property type="nucleotide sequence ID" value="NZ_CAUWCU010000002.1"/>
</dbReference>
<dbReference type="InterPro" id="IPR036791">
    <property type="entry name" value="Ribosomal_bL9_C_sf"/>
</dbReference>
<dbReference type="SUPFAM" id="SSF55653">
    <property type="entry name" value="Ribosomal protein L9 C-domain"/>
    <property type="match status" value="1"/>
</dbReference>
<dbReference type="GO" id="GO:0006412">
    <property type="term" value="P:translation"/>
    <property type="evidence" value="ECO:0007669"/>
    <property type="project" value="UniProtKB-UniRule"/>
</dbReference>
<dbReference type="InterPro" id="IPR009027">
    <property type="entry name" value="Ribosomal_bL9/RNase_H1_N"/>
</dbReference>
<feature type="coiled-coil region" evidence="8">
    <location>
        <begin position="46"/>
        <end position="82"/>
    </location>
</feature>
<keyword evidence="8" id="KW-0175">Coiled coil</keyword>
<dbReference type="PROSITE" id="PS00651">
    <property type="entry name" value="RIBOSOMAL_L9"/>
    <property type="match status" value="1"/>
</dbReference>
<dbReference type="HAMAP" id="MF_00503">
    <property type="entry name" value="Ribosomal_bL9"/>
    <property type="match status" value="1"/>
</dbReference>
<evidence type="ECO:0000256" key="7">
    <source>
        <dbReference type="HAMAP-Rule" id="MF_00503"/>
    </source>
</evidence>
<dbReference type="GO" id="GO:0005840">
    <property type="term" value="C:ribosome"/>
    <property type="evidence" value="ECO:0007669"/>
    <property type="project" value="UniProtKB-KW"/>
</dbReference>
<dbReference type="AlphaFoldDB" id="A0A4D7AZ28"/>
<keyword evidence="3 7" id="KW-0694">RNA-binding</keyword>
<dbReference type="PANTHER" id="PTHR21368">
    <property type="entry name" value="50S RIBOSOMAL PROTEIN L9"/>
    <property type="match status" value="1"/>
</dbReference>
<keyword evidence="5 7" id="KW-0687">Ribonucleoprotein</keyword>
<dbReference type="InterPro" id="IPR020070">
    <property type="entry name" value="Ribosomal_bL9_N"/>
</dbReference>
<comment type="similarity">
    <text evidence="1 7">Belongs to the bacterial ribosomal protein bL9 family.</text>
</comment>
<gene>
    <name evidence="7 10" type="primary">rplI</name>
    <name evidence="10" type="ORF">EIO64_07325</name>
</gene>
<dbReference type="SUPFAM" id="SSF55658">
    <property type="entry name" value="L9 N-domain-like"/>
    <property type="match status" value="1"/>
</dbReference>
<dbReference type="EMBL" id="CP034413">
    <property type="protein sequence ID" value="QCI59052.1"/>
    <property type="molecule type" value="Genomic_DNA"/>
</dbReference>
<dbReference type="NCBIfam" id="TIGR00158">
    <property type="entry name" value="L9"/>
    <property type="match status" value="1"/>
</dbReference>
<dbReference type="Proteomes" id="UP000298642">
    <property type="component" value="Chromosome"/>
</dbReference>
<keyword evidence="4 7" id="KW-0689">Ribosomal protein</keyword>
<evidence type="ECO:0000256" key="4">
    <source>
        <dbReference type="ARBA" id="ARBA00022980"/>
    </source>
</evidence>
<protein>
    <recommendedName>
        <fullName evidence="6 7">Large ribosomal subunit protein bL9</fullName>
    </recommendedName>
</protein>
<dbReference type="GO" id="GO:1990904">
    <property type="term" value="C:ribonucleoprotein complex"/>
    <property type="evidence" value="ECO:0007669"/>
    <property type="project" value="UniProtKB-KW"/>
</dbReference>
<dbReference type="InterPro" id="IPR020069">
    <property type="entry name" value="Ribosomal_bL9_C"/>
</dbReference>
<proteinExistence type="inferred from homology"/>
<evidence type="ECO:0000313" key="10">
    <source>
        <dbReference type="EMBL" id="QCI59052.1"/>
    </source>
</evidence>
<dbReference type="GeneID" id="89522915"/>
<dbReference type="GO" id="GO:0019843">
    <property type="term" value="F:rRNA binding"/>
    <property type="evidence" value="ECO:0007669"/>
    <property type="project" value="UniProtKB-UniRule"/>
</dbReference>
<evidence type="ECO:0000313" key="11">
    <source>
        <dbReference type="Proteomes" id="UP000298642"/>
    </source>
</evidence>
<evidence type="ECO:0000256" key="3">
    <source>
        <dbReference type="ARBA" id="ARBA00022884"/>
    </source>
</evidence>
<organism evidence="10 11">
    <name type="scientific">Dysosmobacter welbionis</name>
    <dbReference type="NCBI Taxonomy" id="2093857"/>
    <lineage>
        <taxon>Bacteria</taxon>
        <taxon>Bacillati</taxon>
        <taxon>Bacillota</taxon>
        <taxon>Clostridia</taxon>
        <taxon>Eubacteriales</taxon>
        <taxon>Oscillospiraceae</taxon>
        <taxon>Dysosmobacter</taxon>
    </lineage>
</organism>
<dbReference type="Gene3D" id="3.10.430.100">
    <property type="entry name" value="Ribosomal protein L9, C-terminal domain"/>
    <property type="match status" value="1"/>
</dbReference>
<evidence type="ECO:0000256" key="6">
    <source>
        <dbReference type="ARBA" id="ARBA00035292"/>
    </source>
</evidence>
<evidence type="ECO:0000259" key="9">
    <source>
        <dbReference type="PROSITE" id="PS00651"/>
    </source>
</evidence>
<reference evidence="11" key="1">
    <citation type="submission" date="2018-12" db="EMBL/GenBank/DDBJ databases">
        <title>Dusodibacter welbiota gen. nov., sp. nov., isolated from human faeces and emended description of the Oscillibacter genus.</title>
        <authorList>
            <person name="Le Roy T."/>
            <person name="Van der Smissen P."/>
            <person name="Delzenne N."/>
            <person name="Muccioli G."/>
            <person name="Collet J.F."/>
            <person name="Cani P.D."/>
        </authorList>
    </citation>
    <scope>NUCLEOTIDE SEQUENCE [LARGE SCALE GENOMIC DNA]</scope>
    <source>
        <strain evidence="11">J115</strain>
    </source>
</reference>
<evidence type="ECO:0000256" key="2">
    <source>
        <dbReference type="ARBA" id="ARBA00022730"/>
    </source>
</evidence>
<dbReference type="GO" id="GO:0003735">
    <property type="term" value="F:structural constituent of ribosome"/>
    <property type="evidence" value="ECO:0007669"/>
    <property type="project" value="InterPro"/>
</dbReference>
<feature type="domain" description="Ribosomal protein L9" evidence="9">
    <location>
        <begin position="13"/>
        <end position="40"/>
    </location>
</feature>
<dbReference type="Pfam" id="PF03948">
    <property type="entry name" value="Ribosomal_L9_C"/>
    <property type="match status" value="1"/>
</dbReference>
<dbReference type="InterPro" id="IPR000244">
    <property type="entry name" value="Ribosomal_bL9"/>
</dbReference>
<evidence type="ECO:0000256" key="5">
    <source>
        <dbReference type="ARBA" id="ARBA00023274"/>
    </source>
</evidence>
<dbReference type="KEGG" id="obj:EIO64_07325"/>
<evidence type="ECO:0000256" key="1">
    <source>
        <dbReference type="ARBA" id="ARBA00010605"/>
    </source>
</evidence>
<accession>A0A4D7AZ28</accession>
<sequence length="149" mass="16334">MKVILQQDVKGQGKKGQMVEVSEGYARNFLLPRKLAIAATADAINTMNLKEKARKAEEARQKAEAEATAEKLKECMVKLTAKAGNGGRLFGAVTTKEISDGLRQQFGIDIPKQKLVLDEPIKAFGSYQVKAKLGFEVNGTVYVSVFEEK</sequence>
<name>A0A4D7AZ28_9FIRM</name>
<dbReference type="Pfam" id="PF01281">
    <property type="entry name" value="Ribosomal_L9_N"/>
    <property type="match status" value="1"/>
</dbReference>